<dbReference type="InterPro" id="IPR032696">
    <property type="entry name" value="SQ_cyclase_C"/>
</dbReference>
<evidence type="ECO:0000313" key="3">
    <source>
        <dbReference type="EMBL" id="TWU34925.1"/>
    </source>
</evidence>
<dbReference type="EMBL" id="SJPV01000007">
    <property type="protein sequence ID" value="TWU34925.1"/>
    <property type="molecule type" value="Genomic_DNA"/>
</dbReference>
<dbReference type="InterPro" id="IPR008930">
    <property type="entry name" value="Terpenoid_cyclase/PrenylTrfase"/>
</dbReference>
<dbReference type="Gene3D" id="1.50.10.20">
    <property type="match status" value="2"/>
</dbReference>
<evidence type="ECO:0000256" key="1">
    <source>
        <dbReference type="SAM" id="MobiDB-lite"/>
    </source>
</evidence>
<keyword evidence="4" id="KW-1185">Reference proteome</keyword>
<sequence length="584" mass="64180">MPQADSPLDSSLPETARPPDPPETIPVVSAPPPPPSSQPEGGASVSADPELPPVPPPPPPRSSLPPVRVATAAPDEVLVPTGMGAAKSIRWRDEMPKLDQRDKQRGTETAVPAGETSEHDEEASTEEIIKRSAPPWLISTVFHLVVLLVLALISTPAGTSLGHLMLEIGSSEGTDDVALAEFSIESSDISMTASELVTELESEVDIASIFDDINDADTNDLSAVPIGVGPAVDIAAPMFNGRSGAMKQMLLSLYGGTSQTQDAVEMGLEWLQRNQQSDGHWSMHGPYSDGAIAENKPAATAMALLAFLGDGNTHERGRYAKNVERGIKFLAKQQNRSGFMATQARGHEQAYAQAQATIVLCELYGMTEDSWLREKAQLAIEYAQDAQSPEGGWRYYPQGDSDTSVTGWFVMALESALSAGLDVDRNVLYKVEGYLDAAQELNGAVYAYQPRGRISSAMTAEGLLCRQYLGWPRNHPRMIEGIDILWDKYPFSIRRRDVYYWYYATQVLHHFGGEPWKRWNNRMRSELPAAQEKKGAERGSWDPQLDEYNGSGRLYTTCLSLYCLEVYYRHMPLYADWANKKADD</sequence>
<evidence type="ECO:0000313" key="4">
    <source>
        <dbReference type="Proteomes" id="UP000319143"/>
    </source>
</evidence>
<dbReference type="Pfam" id="PF13243">
    <property type="entry name" value="SQHop_cyclase_C"/>
    <property type="match status" value="1"/>
</dbReference>
<feature type="domain" description="Squalene cyclase C-terminal" evidence="2">
    <location>
        <begin position="257"/>
        <end position="340"/>
    </location>
</feature>
<reference evidence="3 4" key="1">
    <citation type="submission" date="2019-02" db="EMBL/GenBank/DDBJ databases">
        <title>Deep-cultivation of Planctomycetes and their phenomic and genomic characterization uncovers novel biology.</title>
        <authorList>
            <person name="Wiegand S."/>
            <person name="Jogler M."/>
            <person name="Boedeker C."/>
            <person name="Pinto D."/>
            <person name="Vollmers J."/>
            <person name="Rivas-Marin E."/>
            <person name="Kohn T."/>
            <person name="Peeters S.H."/>
            <person name="Heuer A."/>
            <person name="Rast P."/>
            <person name="Oberbeckmann S."/>
            <person name="Bunk B."/>
            <person name="Jeske O."/>
            <person name="Meyerdierks A."/>
            <person name="Storesund J.E."/>
            <person name="Kallscheuer N."/>
            <person name="Luecker S."/>
            <person name="Lage O.M."/>
            <person name="Pohl T."/>
            <person name="Merkel B.J."/>
            <person name="Hornburger P."/>
            <person name="Mueller R.-W."/>
            <person name="Bruemmer F."/>
            <person name="Labrenz M."/>
            <person name="Spormann A.M."/>
            <person name="Op Den Camp H."/>
            <person name="Overmann J."/>
            <person name="Amann R."/>
            <person name="Jetten M.S.M."/>
            <person name="Mascher T."/>
            <person name="Medema M.H."/>
            <person name="Devos D.P."/>
            <person name="Kaster A.-K."/>
            <person name="Ovreas L."/>
            <person name="Rohde M."/>
            <person name="Galperin M.Y."/>
            <person name="Jogler C."/>
        </authorList>
    </citation>
    <scope>NUCLEOTIDE SEQUENCE [LARGE SCALE GENOMIC DNA]</scope>
    <source>
        <strain evidence="3 4">Poly41</strain>
    </source>
</reference>
<feature type="region of interest" description="Disordered" evidence="1">
    <location>
        <begin position="1"/>
        <end position="127"/>
    </location>
</feature>
<dbReference type="Proteomes" id="UP000319143">
    <property type="component" value="Unassembled WGS sequence"/>
</dbReference>
<dbReference type="SUPFAM" id="SSF48239">
    <property type="entry name" value="Terpenoid cyclases/Protein prenyltransferases"/>
    <property type="match status" value="1"/>
</dbReference>
<proteinExistence type="predicted"/>
<feature type="compositionally biased region" description="Pro residues" evidence="1">
    <location>
        <begin position="50"/>
        <end position="63"/>
    </location>
</feature>
<dbReference type="AlphaFoldDB" id="A0A5C6DFB5"/>
<feature type="compositionally biased region" description="Pro residues" evidence="1">
    <location>
        <begin position="16"/>
        <end position="37"/>
    </location>
</feature>
<comment type="caution">
    <text evidence="3">The sequence shown here is derived from an EMBL/GenBank/DDBJ whole genome shotgun (WGS) entry which is preliminary data.</text>
</comment>
<organism evidence="3 4">
    <name type="scientific">Novipirellula artificiosorum</name>
    <dbReference type="NCBI Taxonomy" id="2528016"/>
    <lineage>
        <taxon>Bacteria</taxon>
        <taxon>Pseudomonadati</taxon>
        <taxon>Planctomycetota</taxon>
        <taxon>Planctomycetia</taxon>
        <taxon>Pirellulales</taxon>
        <taxon>Pirellulaceae</taxon>
        <taxon>Novipirellula</taxon>
    </lineage>
</organism>
<accession>A0A5C6DFB5</accession>
<dbReference type="CDD" id="cd00688">
    <property type="entry name" value="ISOPREN_C2_like"/>
    <property type="match status" value="1"/>
</dbReference>
<name>A0A5C6DFB5_9BACT</name>
<gene>
    <name evidence="3" type="ORF">Poly41_40690</name>
</gene>
<evidence type="ECO:0000259" key="2">
    <source>
        <dbReference type="Pfam" id="PF13243"/>
    </source>
</evidence>
<protein>
    <recommendedName>
        <fullName evidence="2">Squalene cyclase C-terminal domain-containing protein</fullName>
    </recommendedName>
</protein>
<feature type="compositionally biased region" description="Basic and acidic residues" evidence="1">
    <location>
        <begin position="90"/>
        <end position="106"/>
    </location>
</feature>